<protein>
    <submittedName>
        <fullName evidence="2">C-type lectin domain-containing protein</fullName>
    </submittedName>
</protein>
<reference evidence="2" key="1">
    <citation type="submission" date="2022-11" db="UniProtKB">
        <authorList>
            <consortium name="WormBaseParasite"/>
        </authorList>
    </citation>
    <scope>IDENTIFICATION</scope>
</reference>
<name>A0AC34FYH0_9BILA</name>
<evidence type="ECO:0000313" key="1">
    <source>
        <dbReference type="Proteomes" id="UP000887579"/>
    </source>
</evidence>
<dbReference type="WBParaSite" id="ES5_v2.g22032.t1">
    <property type="protein sequence ID" value="ES5_v2.g22032.t1"/>
    <property type="gene ID" value="ES5_v2.g22032"/>
</dbReference>
<evidence type="ECO:0000313" key="2">
    <source>
        <dbReference type="WBParaSite" id="ES5_v2.g22032.t1"/>
    </source>
</evidence>
<accession>A0AC34FYH0</accession>
<organism evidence="1 2">
    <name type="scientific">Panagrolaimus sp. ES5</name>
    <dbReference type="NCBI Taxonomy" id="591445"/>
    <lineage>
        <taxon>Eukaryota</taxon>
        <taxon>Metazoa</taxon>
        <taxon>Ecdysozoa</taxon>
        <taxon>Nematoda</taxon>
        <taxon>Chromadorea</taxon>
        <taxon>Rhabditida</taxon>
        <taxon>Tylenchina</taxon>
        <taxon>Panagrolaimomorpha</taxon>
        <taxon>Panagrolaimoidea</taxon>
        <taxon>Panagrolaimidae</taxon>
        <taxon>Panagrolaimus</taxon>
    </lineage>
</organism>
<dbReference type="Proteomes" id="UP000887579">
    <property type="component" value="Unplaced"/>
</dbReference>
<sequence>MTSANIWEWSDNSKFDFIDWAKGEPSKNSSDLKCISLSMLDGYWRAQNCLNSKPYVCVIPKQYFTKTTPSSPISNCSKGWIYFEPTNSCYAIFSPNQLPDHDWQWAENYCLTFGAHTPSIHSEDEQAFLHGYVHEYDDSAWLGLYSIDNGTTWQYTDNTPVDYLQWGIREPNIIYGERNCVISTTDRKSQLGWFEVTSCNSILMTACKKPRN</sequence>
<proteinExistence type="predicted"/>